<keyword evidence="1" id="KW-1133">Transmembrane helix</keyword>
<dbReference type="EMBL" id="MFZT01000021">
    <property type="protein sequence ID" value="OGK31315.1"/>
    <property type="molecule type" value="Genomic_DNA"/>
</dbReference>
<feature type="domain" description="EamA" evidence="2">
    <location>
        <begin position="2"/>
        <end position="140"/>
    </location>
</feature>
<dbReference type="InterPro" id="IPR000620">
    <property type="entry name" value="EamA_dom"/>
</dbReference>
<feature type="transmembrane region" description="Helical" evidence="1">
    <location>
        <begin position="67"/>
        <end position="88"/>
    </location>
</feature>
<evidence type="ECO:0000313" key="4">
    <source>
        <dbReference type="Proteomes" id="UP000178098"/>
    </source>
</evidence>
<keyword evidence="1" id="KW-0472">Membrane</keyword>
<proteinExistence type="predicted"/>
<comment type="caution">
    <text evidence="3">The sequence shown here is derived from an EMBL/GenBank/DDBJ whole genome shotgun (WGS) entry which is preliminary data.</text>
</comment>
<organism evidence="3 4">
    <name type="scientific">Candidatus Roizmanbacteria bacterium RIFCSPHIGHO2_02_FULL_43_11</name>
    <dbReference type="NCBI Taxonomy" id="1802043"/>
    <lineage>
        <taxon>Bacteria</taxon>
        <taxon>Candidatus Roizmaniibacteriota</taxon>
    </lineage>
</organism>
<name>A0A1F7HJQ0_9BACT</name>
<dbReference type="GO" id="GO:0016020">
    <property type="term" value="C:membrane"/>
    <property type="evidence" value="ECO:0007669"/>
    <property type="project" value="InterPro"/>
</dbReference>
<accession>A0A1F7HJQ0</accession>
<feature type="transmembrane region" description="Helical" evidence="1">
    <location>
        <begin position="35"/>
        <end position="55"/>
    </location>
</feature>
<feature type="transmembrane region" description="Helical" evidence="1">
    <location>
        <begin position="95"/>
        <end position="117"/>
    </location>
</feature>
<evidence type="ECO:0000256" key="1">
    <source>
        <dbReference type="SAM" id="Phobius"/>
    </source>
</evidence>
<dbReference type="Pfam" id="PF00892">
    <property type="entry name" value="EamA"/>
    <property type="match status" value="1"/>
</dbReference>
<evidence type="ECO:0000259" key="2">
    <source>
        <dbReference type="Pfam" id="PF00892"/>
    </source>
</evidence>
<gene>
    <name evidence="3" type="ORF">A3D08_00895</name>
</gene>
<dbReference type="InterPro" id="IPR037185">
    <property type="entry name" value="EmrE-like"/>
</dbReference>
<dbReference type="Proteomes" id="UP000178098">
    <property type="component" value="Unassembled WGS sequence"/>
</dbReference>
<reference evidence="3 4" key="1">
    <citation type="journal article" date="2016" name="Nat. Commun.">
        <title>Thousands of microbial genomes shed light on interconnected biogeochemical processes in an aquifer system.</title>
        <authorList>
            <person name="Anantharaman K."/>
            <person name="Brown C.T."/>
            <person name="Hug L.A."/>
            <person name="Sharon I."/>
            <person name="Castelle C.J."/>
            <person name="Probst A.J."/>
            <person name="Thomas B.C."/>
            <person name="Singh A."/>
            <person name="Wilkins M.J."/>
            <person name="Karaoz U."/>
            <person name="Brodie E.L."/>
            <person name="Williams K.H."/>
            <person name="Hubbard S.S."/>
            <person name="Banfield J.F."/>
        </authorList>
    </citation>
    <scope>NUCLEOTIDE SEQUENCE [LARGE SCALE GENOMIC DNA]</scope>
</reference>
<evidence type="ECO:0000313" key="3">
    <source>
        <dbReference type="EMBL" id="OGK31315.1"/>
    </source>
</evidence>
<feature type="transmembrane region" description="Helical" evidence="1">
    <location>
        <begin position="6"/>
        <end position="23"/>
    </location>
</feature>
<sequence length="144" mass="15561">MTWLIYALVTAFLYAVFDVFVRLSSDKISPITGAVWMNTVAALTVSIFFIYNYIIGTKLLEVKQHGWLFATLAGISVGLLSMTFIRVFAEGANVALGITVVRAGGIVIATLIGVLILKEDITLRTAFGILLSVVGVYMVIAGRL</sequence>
<keyword evidence="1" id="KW-0812">Transmembrane</keyword>
<dbReference type="AlphaFoldDB" id="A0A1F7HJQ0"/>
<feature type="transmembrane region" description="Helical" evidence="1">
    <location>
        <begin position="123"/>
        <end position="140"/>
    </location>
</feature>
<dbReference type="SUPFAM" id="SSF103481">
    <property type="entry name" value="Multidrug resistance efflux transporter EmrE"/>
    <property type="match status" value="1"/>
</dbReference>
<protein>
    <recommendedName>
        <fullName evidence="2">EamA domain-containing protein</fullName>
    </recommendedName>
</protein>